<organism evidence="1 2">
    <name type="scientific">Dermacentor silvarum</name>
    <name type="common">Tick</name>
    <dbReference type="NCBI Taxonomy" id="543639"/>
    <lineage>
        <taxon>Eukaryota</taxon>
        <taxon>Metazoa</taxon>
        <taxon>Ecdysozoa</taxon>
        <taxon>Arthropoda</taxon>
        <taxon>Chelicerata</taxon>
        <taxon>Arachnida</taxon>
        <taxon>Acari</taxon>
        <taxon>Parasitiformes</taxon>
        <taxon>Ixodida</taxon>
        <taxon>Ixodoidea</taxon>
        <taxon>Ixodidae</taxon>
        <taxon>Rhipicephalinae</taxon>
        <taxon>Dermacentor</taxon>
    </lineage>
</organism>
<evidence type="ECO:0000313" key="1">
    <source>
        <dbReference type="EMBL" id="KAH7964677.1"/>
    </source>
</evidence>
<proteinExistence type="predicted"/>
<protein>
    <submittedName>
        <fullName evidence="1">Uncharacterized protein</fullName>
    </submittedName>
</protein>
<dbReference type="EMBL" id="CM023471">
    <property type="protein sequence ID" value="KAH7964677.1"/>
    <property type="molecule type" value="Genomic_DNA"/>
</dbReference>
<reference evidence="1" key="1">
    <citation type="submission" date="2020-05" db="EMBL/GenBank/DDBJ databases">
        <title>Large-scale comparative analyses of tick genomes elucidate their genetic diversity and vector capacities.</title>
        <authorList>
            <person name="Jia N."/>
            <person name="Wang J."/>
            <person name="Shi W."/>
            <person name="Du L."/>
            <person name="Sun Y."/>
            <person name="Zhan W."/>
            <person name="Jiang J."/>
            <person name="Wang Q."/>
            <person name="Zhang B."/>
            <person name="Ji P."/>
            <person name="Sakyi L.B."/>
            <person name="Cui X."/>
            <person name="Yuan T."/>
            <person name="Jiang B."/>
            <person name="Yang W."/>
            <person name="Lam T.T.-Y."/>
            <person name="Chang Q."/>
            <person name="Ding S."/>
            <person name="Wang X."/>
            <person name="Zhu J."/>
            <person name="Ruan X."/>
            <person name="Zhao L."/>
            <person name="Wei J."/>
            <person name="Que T."/>
            <person name="Du C."/>
            <person name="Cheng J."/>
            <person name="Dai P."/>
            <person name="Han X."/>
            <person name="Huang E."/>
            <person name="Gao Y."/>
            <person name="Liu J."/>
            <person name="Shao H."/>
            <person name="Ye R."/>
            <person name="Li L."/>
            <person name="Wei W."/>
            <person name="Wang X."/>
            <person name="Wang C."/>
            <person name="Yang T."/>
            <person name="Huo Q."/>
            <person name="Li W."/>
            <person name="Guo W."/>
            <person name="Chen H."/>
            <person name="Zhou L."/>
            <person name="Ni X."/>
            <person name="Tian J."/>
            <person name="Zhou Y."/>
            <person name="Sheng Y."/>
            <person name="Liu T."/>
            <person name="Pan Y."/>
            <person name="Xia L."/>
            <person name="Li J."/>
            <person name="Zhao F."/>
            <person name="Cao W."/>
        </authorList>
    </citation>
    <scope>NUCLEOTIDE SEQUENCE</scope>
    <source>
        <strain evidence="1">Dsil-2018</strain>
    </source>
</reference>
<gene>
    <name evidence="1" type="ORF">HPB49_000352</name>
</gene>
<keyword evidence="2" id="KW-1185">Reference proteome</keyword>
<sequence>MLASSKYLVIAAIACVNTAGSLETTFKEVFSMSVANFIQANTALFTDECAASNASCNNETIITVDDLRRFGLPKLNKMVRDYYESGADQEQTLRENVEAFKSNLMDGGQDFFFWTDVSKLHFGPSSETRCTKLGIDAPPSTTGGRIPEFLFRHLDQDREKGPQQSKKVKTSLLLTQSQGFALATKVPHTGRTPCQVEESAAQEGRGRAAPWFSQQHSRSTGLEQPGTREAWLPFWRSSHHRSHWAPRIAQEQQAGITGSQVSSGSRSDPPRPGVSRP</sequence>
<comment type="caution">
    <text evidence="1">The sequence shown here is derived from an EMBL/GenBank/DDBJ whole genome shotgun (WGS) entry which is preliminary data.</text>
</comment>
<dbReference type="Proteomes" id="UP000821865">
    <property type="component" value="Chromosome 2"/>
</dbReference>
<accession>A0ACB8D997</accession>
<name>A0ACB8D997_DERSI</name>
<evidence type="ECO:0000313" key="2">
    <source>
        <dbReference type="Proteomes" id="UP000821865"/>
    </source>
</evidence>